<reference evidence="2 3" key="1">
    <citation type="journal article" date="2015" name="Nature">
        <title>rRNA introns, odd ribosomes, and small enigmatic genomes across a large radiation of phyla.</title>
        <authorList>
            <person name="Brown C.T."/>
            <person name="Hug L.A."/>
            <person name="Thomas B.C."/>
            <person name="Sharon I."/>
            <person name="Castelle C.J."/>
            <person name="Singh A."/>
            <person name="Wilkins M.J."/>
            <person name="Williams K.H."/>
            <person name="Banfield J.F."/>
        </authorList>
    </citation>
    <scope>NUCLEOTIDE SEQUENCE [LARGE SCALE GENOMIC DNA]</scope>
</reference>
<dbReference type="GO" id="GO:0003677">
    <property type="term" value="F:DNA binding"/>
    <property type="evidence" value="ECO:0007669"/>
    <property type="project" value="InterPro"/>
</dbReference>
<dbReference type="GO" id="GO:0006313">
    <property type="term" value="P:DNA transposition"/>
    <property type="evidence" value="ECO:0007669"/>
    <property type="project" value="InterPro"/>
</dbReference>
<organism evidence="2 3">
    <name type="scientific">Candidatus Amesbacteria bacterium GW2011_GWA1_48_9</name>
    <dbReference type="NCBI Taxonomy" id="1618355"/>
    <lineage>
        <taxon>Bacteria</taxon>
        <taxon>Candidatus Amesiibacteriota</taxon>
    </lineage>
</organism>
<dbReference type="Gene3D" id="3.30.70.1290">
    <property type="entry name" value="Transposase IS200-like"/>
    <property type="match status" value="1"/>
</dbReference>
<evidence type="ECO:0000313" key="3">
    <source>
        <dbReference type="Proteomes" id="UP000034637"/>
    </source>
</evidence>
<dbReference type="SMART" id="SM01321">
    <property type="entry name" value="Y1_Tnp"/>
    <property type="match status" value="1"/>
</dbReference>
<evidence type="ECO:0000259" key="1">
    <source>
        <dbReference type="SMART" id="SM01321"/>
    </source>
</evidence>
<protein>
    <recommendedName>
        <fullName evidence="1">Transposase IS200-like domain-containing protein</fullName>
    </recommendedName>
</protein>
<dbReference type="PANTHER" id="PTHR34322:SF2">
    <property type="entry name" value="TRANSPOSASE IS200-LIKE DOMAIN-CONTAINING PROTEIN"/>
    <property type="match status" value="1"/>
</dbReference>
<dbReference type="Proteomes" id="UP000034637">
    <property type="component" value="Unassembled WGS sequence"/>
</dbReference>
<dbReference type="SUPFAM" id="SSF143422">
    <property type="entry name" value="Transposase IS200-like"/>
    <property type="match status" value="1"/>
</dbReference>
<dbReference type="AlphaFoldDB" id="A0A0G1UZA1"/>
<proteinExistence type="predicted"/>
<comment type="caution">
    <text evidence="2">The sequence shown here is derived from an EMBL/GenBank/DDBJ whole genome shotgun (WGS) entry which is preliminary data.</text>
</comment>
<feature type="domain" description="Transposase IS200-like" evidence="1">
    <location>
        <begin position="2"/>
        <end position="143"/>
    </location>
</feature>
<dbReference type="EMBL" id="LCPP01000031">
    <property type="protein sequence ID" value="KKU99477.1"/>
    <property type="molecule type" value="Genomic_DNA"/>
</dbReference>
<name>A0A0G1UZA1_9BACT</name>
<accession>A0A0G1UZA1</accession>
<dbReference type="PANTHER" id="PTHR34322">
    <property type="entry name" value="TRANSPOSASE, Y1_TNP DOMAIN-CONTAINING"/>
    <property type="match status" value="1"/>
</dbReference>
<evidence type="ECO:0000313" key="2">
    <source>
        <dbReference type="EMBL" id="KKU99477.1"/>
    </source>
</evidence>
<sequence length="230" mass="27263">MTSGRIYHIYNRGVDGRVTFSEAGDYDKFLDILRGYLGEFKIEEGGKYKSERPYLSRHRQKMNLFGQVKLVGYCLMPNHYHLILQPEGEETIAKLMRRAGTTYTMYFNKKYKRIGTLWETGYRCEEVWGDERILHLTRWVHLNPAPREVRRFGLVETVTGFRPEEFMYSSYQYYLTPDKTEGWVHPEVGLALFASWNDRRWANYQKFVEDRGLRSEVVLGRMAIDAGREK</sequence>
<dbReference type="InterPro" id="IPR036515">
    <property type="entry name" value="Transposase_17_sf"/>
</dbReference>
<gene>
    <name evidence="2" type="ORF">UY33_C0031G0017</name>
</gene>
<dbReference type="InterPro" id="IPR002686">
    <property type="entry name" value="Transposase_17"/>
</dbReference>
<dbReference type="Pfam" id="PF01797">
    <property type="entry name" value="Y1_Tnp"/>
    <property type="match status" value="1"/>
</dbReference>
<dbReference type="GO" id="GO:0004803">
    <property type="term" value="F:transposase activity"/>
    <property type="evidence" value="ECO:0007669"/>
    <property type="project" value="InterPro"/>
</dbReference>